<reference evidence="2" key="1">
    <citation type="submission" date="2019-09" db="EMBL/GenBank/DDBJ databases">
        <title>Draft genome information of white flower Hibiscus syriacus.</title>
        <authorList>
            <person name="Kim Y.-M."/>
        </authorList>
    </citation>
    <scope>NUCLEOTIDE SEQUENCE [LARGE SCALE GENOMIC DNA]</scope>
    <source>
        <strain evidence="2">YM2019G1</strain>
    </source>
</reference>
<comment type="caution">
    <text evidence="2">The sequence shown here is derived from an EMBL/GenBank/DDBJ whole genome shotgun (WGS) entry which is preliminary data.</text>
</comment>
<evidence type="ECO:0000256" key="1">
    <source>
        <dbReference type="SAM" id="MobiDB-lite"/>
    </source>
</evidence>
<protein>
    <submittedName>
        <fullName evidence="2">Uncharacterized protein</fullName>
    </submittedName>
</protein>
<name>A0A6A3BR64_HIBSY</name>
<accession>A0A6A3BR64</accession>
<feature type="region of interest" description="Disordered" evidence="1">
    <location>
        <begin position="1"/>
        <end position="21"/>
    </location>
</feature>
<keyword evidence="3" id="KW-1185">Reference proteome</keyword>
<evidence type="ECO:0000313" key="3">
    <source>
        <dbReference type="Proteomes" id="UP000436088"/>
    </source>
</evidence>
<sequence>MDTVSSSNSNSSIGNGEVSGVSEGQWKAEEAIGFLCNGRQACPHSVHRAHAAESEKIAHISLHLSFGFLDVIQGFTRARCSSSFSSPYTAWTSINPHQVLYHKLLWLHQLNRVDAIDPALRKSGRFNDEVEVTTPNEEGFQILKADPTGRRVAHGTRE</sequence>
<dbReference type="AlphaFoldDB" id="A0A6A3BR64"/>
<proteinExistence type="predicted"/>
<evidence type="ECO:0000313" key="2">
    <source>
        <dbReference type="EMBL" id="KAE8719400.1"/>
    </source>
</evidence>
<dbReference type="Proteomes" id="UP000436088">
    <property type="component" value="Unassembled WGS sequence"/>
</dbReference>
<dbReference type="EMBL" id="VEPZ02000789">
    <property type="protein sequence ID" value="KAE8719400.1"/>
    <property type="molecule type" value="Genomic_DNA"/>
</dbReference>
<gene>
    <name evidence="2" type="ORF">F3Y22_tig00109958pilonHSYRG00004</name>
</gene>
<organism evidence="2 3">
    <name type="scientific">Hibiscus syriacus</name>
    <name type="common">Rose of Sharon</name>
    <dbReference type="NCBI Taxonomy" id="106335"/>
    <lineage>
        <taxon>Eukaryota</taxon>
        <taxon>Viridiplantae</taxon>
        <taxon>Streptophyta</taxon>
        <taxon>Embryophyta</taxon>
        <taxon>Tracheophyta</taxon>
        <taxon>Spermatophyta</taxon>
        <taxon>Magnoliopsida</taxon>
        <taxon>eudicotyledons</taxon>
        <taxon>Gunneridae</taxon>
        <taxon>Pentapetalae</taxon>
        <taxon>rosids</taxon>
        <taxon>malvids</taxon>
        <taxon>Malvales</taxon>
        <taxon>Malvaceae</taxon>
        <taxon>Malvoideae</taxon>
        <taxon>Hibiscus</taxon>
    </lineage>
</organism>